<feature type="transmembrane region" description="Helical" evidence="5">
    <location>
        <begin position="50"/>
        <end position="70"/>
    </location>
</feature>
<feature type="transmembrane region" description="Helical" evidence="5">
    <location>
        <begin position="173"/>
        <end position="200"/>
    </location>
</feature>
<keyword evidence="3 5" id="KW-1133">Transmembrane helix</keyword>
<accession>A0A9X7W144</accession>
<keyword evidence="4 5" id="KW-0472">Membrane</keyword>
<evidence type="ECO:0000256" key="2">
    <source>
        <dbReference type="ARBA" id="ARBA00022692"/>
    </source>
</evidence>
<dbReference type="GO" id="GO:0016874">
    <property type="term" value="F:ligase activity"/>
    <property type="evidence" value="ECO:0007669"/>
    <property type="project" value="UniProtKB-KW"/>
</dbReference>
<dbReference type="InterPro" id="IPR051533">
    <property type="entry name" value="WaaL-like"/>
</dbReference>
<feature type="transmembrane region" description="Helical" evidence="5">
    <location>
        <begin position="82"/>
        <end position="99"/>
    </location>
</feature>
<keyword evidence="8" id="KW-1185">Reference proteome</keyword>
<evidence type="ECO:0000313" key="7">
    <source>
        <dbReference type="EMBL" id="QSO48237.1"/>
    </source>
</evidence>
<keyword evidence="7" id="KW-0436">Ligase</keyword>
<feature type="transmembrane region" description="Helical" evidence="5">
    <location>
        <begin position="132"/>
        <end position="153"/>
    </location>
</feature>
<dbReference type="AlphaFoldDB" id="A0A9X7W144"/>
<evidence type="ECO:0000313" key="8">
    <source>
        <dbReference type="Proteomes" id="UP000663505"/>
    </source>
</evidence>
<dbReference type="InterPro" id="IPR007016">
    <property type="entry name" value="O-antigen_ligase-rel_domated"/>
</dbReference>
<feature type="transmembrane region" description="Helical" evidence="5">
    <location>
        <begin position="367"/>
        <end position="385"/>
    </location>
</feature>
<comment type="subcellular location">
    <subcellularLocation>
        <location evidence="1">Membrane</location>
        <topology evidence="1">Multi-pass membrane protein</topology>
    </subcellularLocation>
</comment>
<gene>
    <name evidence="7" type="ORF">JZ786_04360</name>
</gene>
<feature type="transmembrane region" description="Helical" evidence="5">
    <location>
        <begin position="250"/>
        <end position="269"/>
    </location>
</feature>
<organism evidence="7 8">
    <name type="scientific">Alicyclobacillus mengziensis</name>
    <dbReference type="NCBI Taxonomy" id="2931921"/>
    <lineage>
        <taxon>Bacteria</taxon>
        <taxon>Bacillati</taxon>
        <taxon>Bacillota</taxon>
        <taxon>Bacilli</taxon>
        <taxon>Bacillales</taxon>
        <taxon>Alicyclobacillaceae</taxon>
        <taxon>Alicyclobacillus</taxon>
    </lineage>
</organism>
<feature type="transmembrane region" description="Helical" evidence="5">
    <location>
        <begin position="105"/>
        <end position="125"/>
    </location>
</feature>
<evidence type="ECO:0000256" key="5">
    <source>
        <dbReference type="SAM" id="Phobius"/>
    </source>
</evidence>
<dbReference type="PANTHER" id="PTHR37422:SF13">
    <property type="entry name" value="LIPOPOLYSACCHARIDE BIOSYNTHESIS PROTEIN PA4999-RELATED"/>
    <property type="match status" value="1"/>
</dbReference>
<dbReference type="RefSeq" id="WP_206657573.1">
    <property type="nucleotide sequence ID" value="NZ_CP071182.1"/>
</dbReference>
<feature type="transmembrane region" description="Helical" evidence="5">
    <location>
        <begin position="229"/>
        <end position="245"/>
    </location>
</feature>
<evidence type="ECO:0000256" key="4">
    <source>
        <dbReference type="ARBA" id="ARBA00023136"/>
    </source>
</evidence>
<dbReference type="GO" id="GO:0016020">
    <property type="term" value="C:membrane"/>
    <property type="evidence" value="ECO:0007669"/>
    <property type="project" value="UniProtKB-SubCell"/>
</dbReference>
<reference evidence="7 8" key="1">
    <citation type="submission" date="2021-02" db="EMBL/GenBank/DDBJ databases">
        <title>Alicyclobacillus curvatus sp. nov. and Alicyclobacillus mengziensis sp. nov., two acidophilic bacteria isolated from acid mine drainage.</title>
        <authorList>
            <person name="Huang Y."/>
        </authorList>
    </citation>
    <scope>NUCLEOTIDE SEQUENCE [LARGE SCALE GENOMIC DNA]</scope>
    <source>
        <strain evidence="7 8">S30H14</strain>
    </source>
</reference>
<protein>
    <submittedName>
        <fullName evidence="7">O-antigen ligase family protein</fullName>
    </submittedName>
</protein>
<feature type="transmembrane region" description="Helical" evidence="5">
    <location>
        <begin position="509"/>
        <end position="527"/>
    </location>
</feature>
<dbReference type="KEGG" id="afx:JZ786_04360"/>
<dbReference type="Pfam" id="PF04932">
    <property type="entry name" value="Wzy_C"/>
    <property type="match status" value="1"/>
</dbReference>
<name>A0A9X7W144_9BACL</name>
<feature type="transmembrane region" description="Helical" evidence="5">
    <location>
        <begin position="456"/>
        <end position="477"/>
    </location>
</feature>
<feature type="domain" description="O-antigen ligase-related" evidence="6">
    <location>
        <begin position="213"/>
        <end position="344"/>
    </location>
</feature>
<evidence type="ECO:0000256" key="1">
    <source>
        <dbReference type="ARBA" id="ARBA00004141"/>
    </source>
</evidence>
<feature type="transmembrane region" description="Helical" evidence="5">
    <location>
        <begin position="335"/>
        <end position="355"/>
    </location>
</feature>
<dbReference type="Proteomes" id="UP000663505">
    <property type="component" value="Chromosome"/>
</dbReference>
<feature type="transmembrane region" description="Helical" evidence="5">
    <location>
        <begin position="207"/>
        <end position="223"/>
    </location>
</feature>
<sequence length="593" mass="66378">MMIMKLRTMNFPSGIRIDNTPFIKWAMYALTAFPLIDFGLRHFVPVLGSIWDKLVLVILLLAAAANYFVGETRPITVKWPKFATYFIIYGLALVFANFGQPLLVIAGYRIDVYYIFFGLLIPFAIRPKDVDRLLYMASVTAILIGIHGVYQYITKTPVPTAWMDTGEHLRTRVFSVLISCNELGAYMALMLPIIASLVVYETNRWRKWMYGIGFIACGMTLLFTFSRAAWFSLALAFIIVVGFFARRLLIIFPLLAVVAFVIPSIHHRITDVLSPTYWILSARGGRVARWHQAFVFMQRNPLFGVGPGRYGGAMATLHHLSMYSDNYYAKTLGEVGIVGLTLFFAMHITLVRDLWVRVRITSGRKRIVFLGGLTGLLSVLIHCGFENVFEYAPMSLTYFLVMALFLVWGQPEVAQHERATAVTSPAKLPPKAWLVLALWALCVTFLNIFVVKPLVLHFAVLGVLMVMTAGALWLISIPIAYRKTWVVLTMFDLLLSQGLSGGALVHWHIAMETILAVIGLFALAWMVTRVQLRLIIISGLFVVPAAVIASLHLPMSTEGLYALSGLVSAVLLGVWIAAGFALRFRRKKALVRA</sequence>
<evidence type="ECO:0000259" key="6">
    <source>
        <dbReference type="Pfam" id="PF04932"/>
    </source>
</evidence>
<feature type="transmembrane region" description="Helical" evidence="5">
    <location>
        <begin position="534"/>
        <end position="553"/>
    </location>
</feature>
<proteinExistence type="predicted"/>
<feature type="transmembrane region" description="Helical" evidence="5">
    <location>
        <begin position="559"/>
        <end position="582"/>
    </location>
</feature>
<dbReference type="PANTHER" id="PTHR37422">
    <property type="entry name" value="TEICHURONIC ACID BIOSYNTHESIS PROTEIN TUAE"/>
    <property type="match status" value="1"/>
</dbReference>
<feature type="transmembrane region" description="Helical" evidence="5">
    <location>
        <begin position="432"/>
        <end position="450"/>
    </location>
</feature>
<keyword evidence="2 5" id="KW-0812">Transmembrane</keyword>
<feature type="transmembrane region" description="Helical" evidence="5">
    <location>
        <begin position="25"/>
        <end position="44"/>
    </location>
</feature>
<dbReference type="EMBL" id="CP071182">
    <property type="protein sequence ID" value="QSO48237.1"/>
    <property type="molecule type" value="Genomic_DNA"/>
</dbReference>
<evidence type="ECO:0000256" key="3">
    <source>
        <dbReference type="ARBA" id="ARBA00022989"/>
    </source>
</evidence>